<sequence length="173" mass="20262">MSDHHFILVVDGYNIIGAWDELQRLKEKDIGQARDRLIDQMAEYQAYSGFRVIVVFDAYYVKGIESKHKASKVEVIYTREHETADECIEKLVKDLKNVKTQVYVATSDYAEQRTIFGRGALRKSARELLIELNDIHREIKASVEIHKKARPKLKIPLKDEVLEKFEKWRRGDK</sequence>
<reference evidence="2" key="1">
    <citation type="journal article" date="2019" name="Int. J. Syst. Evol. Microbiol.">
        <title>The Global Catalogue of Microorganisms (GCM) 10K type strain sequencing project: providing services to taxonomists for standard genome sequencing and annotation.</title>
        <authorList>
            <consortium name="The Broad Institute Genomics Platform"/>
            <consortium name="The Broad Institute Genome Sequencing Center for Infectious Disease"/>
            <person name="Wu L."/>
            <person name="Ma J."/>
        </authorList>
    </citation>
    <scope>NUCLEOTIDE SEQUENCE [LARGE SCALE GENOMIC DNA]</scope>
    <source>
        <strain evidence="2">CGMCC 4.7426</strain>
    </source>
</reference>
<dbReference type="Pfam" id="PF05991">
    <property type="entry name" value="NYN_YacP"/>
    <property type="match status" value="1"/>
</dbReference>
<name>A0ABV9DNM1_9BACI</name>
<protein>
    <submittedName>
        <fullName evidence="1">NYN domain-containing protein</fullName>
    </submittedName>
</protein>
<comment type="caution">
    <text evidence="1">The sequence shown here is derived from an EMBL/GenBank/DDBJ whole genome shotgun (WGS) entry which is preliminary data.</text>
</comment>
<evidence type="ECO:0000313" key="2">
    <source>
        <dbReference type="Proteomes" id="UP001595989"/>
    </source>
</evidence>
<keyword evidence="2" id="KW-1185">Reference proteome</keyword>
<evidence type="ECO:0000313" key="1">
    <source>
        <dbReference type="EMBL" id="MFC4559688.1"/>
    </source>
</evidence>
<dbReference type="InterPro" id="IPR010298">
    <property type="entry name" value="YacP-like"/>
</dbReference>
<dbReference type="CDD" id="cd10912">
    <property type="entry name" value="PIN_YacP-like"/>
    <property type="match status" value="1"/>
</dbReference>
<organism evidence="1 2">
    <name type="scientific">Virgibacillus kekensis</name>
    <dbReference type="NCBI Taxonomy" id="202261"/>
    <lineage>
        <taxon>Bacteria</taxon>
        <taxon>Bacillati</taxon>
        <taxon>Bacillota</taxon>
        <taxon>Bacilli</taxon>
        <taxon>Bacillales</taxon>
        <taxon>Bacillaceae</taxon>
        <taxon>Virgibacillus</taxon>
    </lineage>
</organism>
<dbReference type="PANTHER" id="PTHR34547">
    <property type="entry name" value="YACP-LIKE NYN DOMAIN PROTEIN"/>
    <property type="match status" value="1"/>
</dbReference>
<dbReference type="PANTHER" id="PTHR34547:SF1">
    <property type="entry name" value="YACP-LIKE NYN DOMAIN PROTEIN"/>
    <property type="match status" value="1"/>
</dbReference>
<gene>
    <name evidence="1" type="ORF">ACFO3D_15975</name>
</gene>
<accession>A0ABV9DNM1</accession>
<proteinExistence type="predicted"/>
<dbReference type="Proteomes" id="UP001595989">
    <property type="component" value="Unassembled WGS sequence"/>
</dbReference>
<dbReference type="RefSeq" id="WP_390298348.1">
    <property type="nucleotide sequence ID" value="NZ_JBHSFU010000010.1"/>
</dbReference>
<dbReference type="EMBL" id="JBHSFU010000010">
    <property type="protein sequence ID" value="MFC4559688.1"/>
    <property type="molecule type" value="Genomic_DNA"/>
</dbReference>